<reference evidence="5" key="1">
    <citation type="submission" date="2025-08" db="UniProtKB">
        <authorList>
            <consortium name="RefSeq"/>
        </authorList>
    </citation>
    <scope>IDENTIFICATION</scope>
    <source>
        <tissue evidence="5">Sperm</tissue>
    </source>
</reference>
<feature type="compositionally biased region" description="Pro residues" evidence="1">
    <location>
        <begin position="18"/>
        <end position="31"/>
    </location>
</feature>
<evidence type="ECO:0000259" key="3">
    <source>
        <dbReference type="PROSITE" id="PS51352"/>
    </source>
</evidence>
<evidence type="ECO:0000313" key="5">
    <source>
        <dbReference type="RefSeq" id="XP_032825014.1"/>
    </source>
</evidence>
<keyword evidence="2" id="KW-0812">Transmembrane</keyword>
<dbReference type="SUPFAM" id="SSF52833">
    <property type="entry name" value="Thioredoxin-like"/>
    <property type="match status" value="1"/>
</dbReference>
<dbReference type="RefSeq" id="XP_032825014.1">
    <property type="nucleotide sequence ID" value="XM_032969123.1"/>
</dbReference>
<dbReference type="PROSITE" id="PS51352">
    <property type="entry name" value="THIOREDOXIN_2"/>
    <property type="match status" value="1"/>
</dbReference>
<proteinExistence type="predicted"/>
<keyword evidence="2" id="KW-0472">Membrane</keyword>
<protein>
    <submittedName>
        <fullName evidence="5">Thioredoxin domain-containing protein 15</fullName>
    </submittedName>
</protein>
<name>A0AAJ7TWS5_PETMA</name>
<gene>
    <name evidence="5" type="primary">TXNDC15</name>
</gene>
<dbReference type="Gene3D" id="3.40.30.10">
    <property type="entry name" value="Glutaredoxin"/>
    <property type="match status" value="1"/>
</dbReference>
<feature type="region of interest" description="Disordered" evidence="1">
    <location>
        <begin position="128"/>
        <end position="213"/>
    </location>
</feature>
<feature type="region of interest" description="Disordered" evidence="1">
    <location>
        <begin position="1"/>
        <end position="35"/>
    </location>
</feature>
<keyword evidence="2" id="KW-1133">Transmembrane helix</keyword>
<dbReference type="GeneID" id="116950936"/>
<sequence length="399" mass="42880">MRSRKCNHLRHQPQLPTSQPPPPPRPPPPNPTTKGLVRLRALPRYAMRRCEARAAAVALLLCAVLLSPGRTADHAADSSHGGGLDENGGGGPGGEAPPVDFMKPEEATVEEQGDFSDLLAAVTRLLRPPDRPAEEGAEAEVEVENDEEVEEVEGVEVEEEEEEDEEDEEDGGEDSQVPGLSMVPGNPVQAEDGGGRDNATEAAARPPKINCTERADPGEALGVYILQQSQDLLEVLNGSGSECAVVLFFAPWCQFSAGLAPHFNALARAFPSFHFVALDASQHSSLATRFGTVAVPNILLFQGAKPVARFNHTERTLPALSSFLLNHTGVPADEQVAVTPQDLEGPVPSEVARATDWLLVFSLAFIAAFLAYGASQTGVLRRVMPAAWHHQRQQHQHQD</sequence>
<feature type="compositionally biased region" description="Acidic residues" evidence="1">
    <location>
        <begin position="135"/>
        <end position="173"/>
    </location>
</feature>
<dbReference type="GO" id="GO:0060271">
    <property type="term" value="P:cilium assembly"/>
    <property type="evidence" value="ECO:0007669"/>
    <property type="project" value="TreeGrafter"/>
</dbReference>
<evidence type="ECO:0000256" key="1">
    <source>
        <dbReference type="SAM" id="MobiDB-lite"/>
    </source>
</evidence>
<dbReference type="AlphaFoldDB" id="A0AAJ7TWS5"/>
<dbReference type="CTD" id="79770"/>
<feature type="region of interest" description="Disordered" evidence="1">
    <location>
        <begin position="71"/>
        <end position="101"/>
    </location>
</feature>
<dbReference type="KEGG" id="pmrn:116950936"/>
<dbReference type="InterPro" id="IPR036249">
    <property type="entry name" value="Thioredoxin-like_sf"/>
</dbReference>
<evidence type="ECO:0000256" key="2">
    <source>
        <dbReference type="SAM" id="Phobius"/>
    </source>
</evidence>
<feature type="transmembrane region" description="Helical" evidence="2">
    <location>
        <begin position="357"/>
        <end position="374"/>
    </location>
</feature>
<dbReference type="PANTHER" id="PTHR14684:SF2">
    <property type="entry name" value="THIOREDOXIN DOMAIN-CONTAINING PROTEIN 15"/>
    <property type="match status" value="1"/>
</dbReference>
<accession>A0AAJ7TWS5</accession>
<dbReference type="Proteomes" id="UP001318040">
    <property type="component" value="Chromosome 41"/>
</dbReference>
<dbReference type="PANTHER" id="PTHR14684">
    <property type="entry name" value="THIOREDOXIN DOMAIN-CONTAINING PROTEIN 15"/>
    <property type="match status" value="1"/>
</dbReference>
<feature type="domain" description="Thioredoxin" evidence="3">
    <location>
        <begin position="200"/>
        <end position="360"/>
    </location>
</feature>
<dbReference type="Pfam" id="PF00085">
    <property type="entry name" value="Thioredoxin"/>
    <property type="match status" value="1"/>
</dbReference>
<organism evidence="4 5">
    <name type="scientific">Petromyzon marinus</name>
    <name type="common">Sea lamprey</name>
    <dbReference type="NCBI Taxonomy" id="7757"/>
    <lineage>
        <taxon>Eukaryota</taxon>
        <taxon>Metazoa</taxon>
        <taxon>Chordata</taxon>
        <taxon>Craniata</taxon>
        <taxon>Vertebrata</taxon>
        <taxon>Cyclostomata</taxon>
        <taxon>Hyperoartia</taxon>
        <taxon>Petromyzontiformes</taxon>
        <taxon>Petromyzontidae</taxon>
        <taxon>Petromyzon</taxon>
    </lineage>
</organism>
<dbReference type="InterPro" id="IPR013766">
    <property type="entry name" value="Thioredoxin_domain"/>
</dbReference>
<evidence type="ECO:0000313" key="4">
    <source>
        <dbReference type="Proteomes" id="UP001318040"/>
    </source>
</evidence>
<keyword evidence="4" id="KW-1185">Reference proteome</keyword>
<feature type="compositionally biased region" description="Basic residues" evidence="1">
    <location>
        <begin position="1"/>
        <end position="11"/>
    </location>
</feature>
<dbReference type="InterPro" id="IPR042418">
    <property type="entry name" value="TXNDC15"/>
</dbReference>
<feature type="compositionally biased region" description="Gly residues" evidence="1">
    <location>
        <begin position="80"/>
        <end position="94"/>
    </location>
</feature>
<dbReference type="GO" id="GO:0005929">
    <property type="term" value="C:cilium"/>
    <property type="evidence" value="ECO:0007669"/>
    <property type="project" value="TreeGrafter"/>
</dbReference>